<dbReference type="InterPro" id="IPR036286">
    <property type="entry name" value="LexA/Signal_pep-like_sf"/>
</dbReference>
<dbReference type="InterPro" id="IPR001387">
    <property type="entry name" value="Cro/C1-type_HTH"/>
</dbReference>
<dbReference type="GO" id="GO:0003677">
    <property type="term" value="F:DNA binding"/>
    <property type="evidence" value="ECO:0007669"/>
    <property type="project" value="InterPro"/>
</dbReference>
<reference evidence="2 3" key="1">
    <citation type="submission" date="2018-11" db="EMBL/GenBank/DDBJ databases">
        <title>Deinococcus shelandsis sp. nov., isolated from South Shetland Islands soil of Antarctica.</title>
        <authorList>
            <person name="Tian J."/>
        </authorList>
    </citation>
    <scope>NUCLEOTIDE SEQUENCE [LARGE SCALE GENOMIC DNA]</scope>
    <source>
        <strain evidence="2 3">S14-83T</strain>
        <plasmid evidence="2 3">unnamed4</plasmid>
    </source>
</reference>
<dbReference type="Pfam" id="PF00717">
    <property type="entry name" value="Peptidase_S24"/>
    <property type="match status" value="1"/>
</dbReference>
<evidence type="ECO:0000313" key="3">
    <source>
        <dbReference type="Proteomes" id="UP000276417"/>
    </source>
</evidence>
<dbReference type="InterPro" id="IPR015927">
    <property type="entry name" value="Peptidase_S24_S26A/B/C"/>
</dbReference>
<keyword evidence="3" id="KW-1185">Reference proteome</keyword>
<dbReference type="SUPFAM" id="SSF51306">
    <property type="entry name" value="LexA/Signal peptidase"/>
    <property type="match status" value="1"/>
</dbReference>
<proteinExistence type="predicted"/>
<accession>A0A3G8YJ55</accession>
<dbReference type="Pfam" id="PF01381">
    <property type="entry name" value="HTH_3"/>
    <property type="match status" value="1"/>
</dbReference>
<feature type="domain" description="HTH cro/C1-type" evidence="1">
    <location>
        <begin position="40"/>
        <end position="97"/>
    </location>
</feature>
<dbReference type="Gene3D" id="1.10.260.40">
    <property type="entry name" value="lambda repressor-like DNA-binding domains"/>
    <property type="match status" value="1"/>
</dbReference>
<protein>
    <submittedName>
        <fullName evidence="2">Helix-turn-helix domain-containing protein</fullName>
    </submittedName>
</protein>
<geneLocation type="plasmid" evidence="2 3">
    <name>unnamed4</name>
</geneLocation>
<keyword evidence="2" id="KW-0614">Plasmid</keyword>
<dbReference type="Proteomes" id="UP000276417">
    <property type="component" value="Plasmid unnamed4"/>
</dbReference>
<dbReference type="SUPFAM" id="SSF47413">
    <property type="entry name" value="lambda repressor-like DNA-binding domains"/>
    <property type="match status" value="1"/>
</dbReference>
<dbReference type="AlphaFoldDB" id="A0A3G8YJ55"/>
<evidence type="ECO:0000313" key="2">
    <source>
        <dbReference type="EMBL" id="AZI45298.1"/>
    </source>
</evidence>
<dbReference type="OrthoDB" id="2475196at2"/>
<evidence type="ECO:0000259" key="1">
    <source>
        <dbReference type="PROSITE" id="PS50943"/>
    </source>
</evidence>
<dbReference type="PROSITE" id="PS50943">
    <property type="entry name" value="HTH_CROC1"/>
    <property type="match status" value="1"/>
</dbReference>
<sequence length="282" mass="30626">MTSLSSSAITGRPSVLWAGAYVAAETAPPLQERERVGLALRAARKAASISTQAGADAAGISVPMLGSIERGSHSLTSISVGNMSRLNKAFGLTWTEFISVLLPVYESYLPYLKRQFENGNNRPADYDPQVPKMRSIRYGGIIGAGVNPLAYAAESSQYESIPDFPEVERYDNDDLLILKVTGDSMVSEDVQETIWPGSTIILNTAIEPLPGDIVACWIENEGVGVLKVFAPIDGYLMLTSYNKRHLPIILSEENPGTIQGVYVGQMALGRRAHNRKPPLRSM</sequence>
<dbReference type="SMART" id="SM00530">
    <property type="entry name" value="HTH_XRE"/>
    <property type="match status" value="1"/>
</dbReference>
<dbReference type="InterPro" id="IPR010982">
    <property type="entry name" value="Lambda_DNA-bd_dom_sf"/>
</dbReference>
<dbReference type="CDD" id="cd06529">
    <property type="entry name" value="S24_LexA-like"/>
    <property type="match status" value="1"/>
</dbReference>
<dbReference type="KEGG" id="dph:EHF33_20530"/>
<name>A0A3G8YJ55_9DEIO</name>
<dbReference type="Gene3D" id="2.10.109.10">
    <property type="entry name" value="Umud Fragment, subunit A"/>
    <property type="match status" value="1"/>
</dbReference>
<organism evidence="2 3">
    <name type="scientific">Deinococcus psychrotolerans</name>
    <dbReference type="NCBI Taxonomy" id="2489213"/>
    <lineage>
        <taxon>Bacteria</taxon>
        <taxon>Thermotogati</taxon>
        <taxon>Deinococcota</taxon>
        <taxon>Deinococci</taxon>
        <taxon>Deinococcales</taxon>
        <taxon>Deinococcaceae</taxon>
        <taxon>Deinococcus</taxon>
    </lineage>
</organism>
<dbReference type="InterPro" id="IPR039418">
    <property type="entry name" value="LexA-like"/>
</dbReference>
<dbReference type="EMBL" id="CP034188">
    <property type="protein sequence ID" value="AZI45298.1"/>
    <property type="molecule type" value="Genomic_DNA"/>
</dbReference>
<gene>
    <name evidence="2" type="ORF">EHF33_20530</name>
</gene>